<protein>
    <submittedName>
        <fullName evidence="1">Uncharacterized protein</fullName>
    </submittedName>
</protein>
<proteinExistence type="predicted"/>
<sequence>MQQQQHSSDDLQKLTSAAGTLIRSGFDPAAALEAVGLDPIKHTGLLPVTVKEGEA</sequence>
<accession>A0ACD4PY42</accession>
<dbReference type="Proteomes" id="UP000195652">
    <property type="component" value="Chromosome"/>
</dbReference>
<evidence type="ECO:0000313" key="2">
    <source>
        <dbReference type="Proteomes" id="UP000195652"/>
    </source>
</evidence>
<reference evidence="1 2" key="4">
    <citation type="journal article" date="2020" name="PLoS ONE">
        <title>Taxonomic classification of strain PO100/5 shows a broader geographic distribution and genetic markers of the recently described Corynebacterium silvaticum.</title>
        <authorList>
            <person name="Viana M.V.C."/>
            <person name="Profeta R."/>
            <person name="da Silva A.L."/>
            <person name="Hurtado R."/>
            <person name="Cerqueira J.C."/>
            <person name="Ribeiro B.F.S."/>
            <person name="Almeida M.O."/>
            <person name="Morais-Rodrigues F."/>
            <person name="Soares S.C."/>
            <person name="Oliveira M."/>
            <person name="Tavares L."/>
            <person name="Figueiredo H."/>
            <person name="Wattam A.R."/>
            <person name="Barh D."/>
            <person name="Ghosh P."/>
            <person name="Silva A."/>
            <person name="Azevedo V."/>
        </authorList>
    </citation>
    <scope>NUCLEOTIDE SEQUENCE [LARGE SCALE GENOMIC DNA]</scope>
    <source>
        <strain evidence="1 2">PO100/5</strain>
    </source>
</reference>
<name>A0ACD4PY42_9CORY</name>
<evidence type="ECO:0000313" key="1">
    <source>
        <dbReference type="EMBL" id="WCV10605.1"/>
    </source>
</evidence>
<keyword evidence="2" id="KW-1185">Reference proteome</keyword>
<gene>
    <name evidence="1" type="ORF">CBE74_12940</name>
</gene>
<reference evidence="1 2" key="3">
    <citation type="journal article" date="2020" name="Int. J. Syst. Evol. Microbiol.">
        <title>Corynebacterium silvaticum sp. nov., a unique group of NTTB corynebacteria in wild boar and roe deer.</title>
        <authorList>
            <person name="Dangel A."/>
            <person name="Berger A."/>
            <person name="Rau J."/>
            <person name="Eisenberg T."/>
            <person name="Kampfer P."/>
            <person name="Margos G."/>
            <person name="Contzen M."/>
            <person name="Busse H.J."/>
            <person name="Konrad R."/>
            <person name="Peters M."/>
            <person name="Sting R."/>
            <person name="Sing A."/>
        </authorList>
    </citation>
    <scope>NUCLEOTIDE SEQUENCE [LARGE SCALE GENOMIC DNA]</scope>
    <source>
        <strain evidence="1 2">PO100/5</strain>
    </source>
</reference>
<dbReference type="EMBL" id="CP021417">
    <property type="protein sequence ID" value="WCV10605.1"/>
    <property type="molecule type" value="Genomic_DNA"/>
</dbReference>
<reference evidence="1 2" key="2">
    <citation type="journal article" date="2020" name="Antonie Van Leeuwenhoek">
        <title>Phylogenomic characterisation of a novel corynebacterial species pathogenic to animals.</title>
        <authorList>
            <person name="Moller J."/>
            <person name="Musella L."/>
            <person name="Melnikov V."/>
            <person name="Geissdorfer W."/>
            <person name="Burkovski A."/>
            <person name="Sangal V."/>
        </authorList>
    </citation>
    <scope>NUCLEOTIDE SEQUENCE [LARGE SCALE GENOMIC DNA]</scope>
    <source>
        <strain evidence="1 2">PO100/5</strain>
    </source>
</reference>
<organism evidence="1 2">
    <name type="scientific">Corynebacterium silvaticum</name>
    <dbReference type="NCBI Taxonomy" id="2320431"/>
    <lineage>
        <taxon>Bacteria</taxon>
        <taxon>Bacillati</taxon>
        <taxon>Actinomycetota</taxon>
        <taxon>Actinomycetes</taxon>
        <taxon>Mycobacteriales</taxon>
        <taxon>Corynebacteriaceae</taxon>
        <taxon>Corynebacterium</taxon>
    </lineage>
</organism>
<reference evidence="1 2" key="1">
    <citation type="journal article" date="2014" name="BMC Vet. Res.">
        <title>First report of Corynebacterium pseudotuberculosis from caseous lymphadenitis lesions in Black Alentejano pig (Sus scrofa domesticus).</title>
        <authorList>
            <person name="Oliveira M."/>
            <person name="Barroco C."/>
            <person name="Mottola C."/>
            <person name="Santos R."/>
            <person name="Lemsaddek A."/>
            <person name="Tavares L."/>
            <person name="Semedo-Lemsaddek T."/>
        </authorList>
    </citation>
    <scope>NUCLEOTIDE SEQUENCE [LARGE SCALE GENOMIC DNA]</scope>
    <source>
        <strain evidence="1 2">PO100/5</strain>
    </source>
</reference>